<accession>A0A1W6ZM32</accession>
<reference evidence="2 3" key="1">
    <citation type="submission" date="2017-05" db="EMBL/GenBank/DDBJ databases">
        <title>Full genome sequence of Pseudorhodoplanes sinuspersici.</title>
        <authorList>
            <person name="Dastgheib S.M.M."/>
            <person name="Shavandi M."/>
            <person name="Tirandaz H."/>
        </authorList>
    </citation>
    <scope>NUCLEOTIDE SEQUENCE [LARGE SCALE GENOMIC DNA]</scope>
    <source>
        <strain evidence="2 3">RIPI110</strain>
    </source>
</reference>
<proteinExistence type="inferred from homology"/>
<dbReference type="PANTHER" id="PTHR42928:SF5">
    <property type="entry name" value="BLR1237 PROTEIN"/>
    <property type="match status" value="1"/>
</dbReference>
<dbReference type="RefSeq" id="WP_086086144.1">
    <property type="nucleotide sequence ID" value="NZ_CP021112.1"/>
</dbReference>
<evidence type="ECO:0000313" key="2">
    <source>
        <dbReference type="EMBL" id="ARP97824.1"/>
    </source>
</evidence>
<dbReference type="Gene3D" id="3.40.190.10">
    <property type="entry name" value="Periplasmic binding protein-like II"/>
    <property type="match status" value="1"/>
</dbReference>
<dbReference type="CDD" id="cd07012">
    <property type="entry name" value="PBP2_Bug_TTT"/>
    <property type="match status" value="1"/>
</dbReference>
<dbReference type="KEGG" id="psin:CAK95_01060"/>
<dbReference type="Gene3D" id="3.40.190.150">
    <property type="entry name" value="Bordetella uptake gene, domain 1"/>
    <property type="match status" value="1"/>
</dbReference>
<evidence type="ECO:0000313" key="3">
    <source>
        <dbReference type="Proteomes" id="UP000194137"/>
    </source>
</evidence>
<protein>
    <submittedName>
        <fullName evidence="2">Uncharacterized protein</fullName>
    </submittedName>
</protein>
<keyword evidence="3" id="KW-1185">Reference proteome</keyword>
<dbReference type="STRING" id="1235591.CAK95_01060"/>
<dbReference type="SUPFAM" id="SSF53850">
    <property type="entry name" value="Periplasmic binding protein-like II"/>
    <property type="match status" value="1"/>
</dbReference>
<dbReference type="PANTHER" id="PTHR42928">
    <property type="entry name" value="TRICARBOXYLATE-BINDING PROTEIN"/>
    <property type="match status" value="1"/>
</dbReference>
<sequence length="323" mass="34044">MGATMNLRLVFGLIALAAIGVPAASAQTFPSQPIRVVVPFPAGGGTDILMRIIQDKYAARLGQPVVIDNRPGASGNIGSGVVAKSTPDGYTLLVQGTIVGIYPTVFSSLPYDPFKDFSYIGGVAESPAVVVVNRNSPLKTIGDLIEAGKKKPLNFASAGVGAPQHLATEKLARLNKTQLTHVPYKGSATATADLLAGVLDFGSLSLSSVLTLIQEGQLRALAVISDKRTKMLPDVPTVKEAGFGDVSGTIRFFLAAPAGTPPATVQKLSGDLQSVVKDQDIQNEFLKRGYEITLANAKEVETMIGGQRDTWLSVIRDLNLKFD</sequence>
<evidence type="ECO:0000256" key="1">
    <source>
        <dbReference type="ARBA" id="ARBA00006987"/>
    </source>
</evidence>
<gene>
    <name evidence="2" type="ORF">CAK95_01060</name>
</gene>
<dbReference type="Pfam" id="PF03401">
    <property type="entry name" value="TctC"/>
    <property type="match status" value="1"/>
</dbReference>
<dbReference type="InterPro" id="IPR042100">
    <property type="entry name" value="Bug_dom1"/>
</dbReference>
<organism evidence="2 3">
    <name type="scientific">Pseudorhodoplanes sinuspersici</name>
    <dbReference type="NCBI Taxonomy" id="1235591"/>
    <lineage>
        <taxon>Bacteria</taxon>
        <taxon>Pseudomonadati</taxon>
        <taxon>Pseudomonadota</taxon>
        <taxon>Alphaproteobacteria</taxon>
        <taxon>Hyphomicrobiales</taxon>
        <taxon>Pseudorhodoplanes</taxon>
    </lineage>
</organism>
<name>A0A1W6ZM32_9HYPH</name>
<dbReference type="InterPro" id="IPR005064">
    <property type="entry name" value="BUG"/>
</dbReference>
<dbReference type="EMBL" id="CP021112">
    <property type="protein sequence ID" value="ARP97824.1"/>
    <property type="molecule type" value="Genomic_DNA"/>
</dbReference>
<dbReference type="AlphaFoldDB" id="A0A1W6ZM32"/>
<dbReference type="PIRSF" id="PIRSF017082">
    <property type="entry name" value="YflP"/>
    <property type="match status" value="1"/>
</dbReference>
<dbReference type="Proteomes" id="UP000194137">
    <property type="component" value="Chromosome"/>
</dbReference>
<comment type="similarity">
    <text evidence="1">Belongs to the UPF0065 (bug) family.</text>
</comment>
<dbReference type="OrthoDB" id="8443386at2"/>